<dbReference type="AlphaFoldDB" id="A0A090ACG3"/>
<organism evidence="1 2">
    <name type="scientific">Thioploca ingrica</name>
    <dbReference type="NCBI Taxonomy" id="40754"/>
    <lineage>
        <taxon>Bacteria</taxon>
        <taxon>Pseudomonadati</taxon>
        <taxon>Pseudomonadota</taxon>
        <taxon>Gammaproteobacteria</taxon>
        <taxon>Thiotrichales</taxon>
        <taxon>Thiotrichaceae</taxon>
        <taxon>Thioploca</taxon>
    </lineage>
</organism>
<evidence type="ECO:0000313" key="2">
    <source>
        <dbReference type="Proteomes" id="UP000031623"/>
    </source>
</evidence>
<keyword evidence="2" id="KW-1185">Reference proteome</keyword>
<gene>
    <name evidence="1" type="ORF">THII_1116</name>
</gene>
<dbReference type="KEGG" id="tig:THII_1116"/>
<dbReference type="EMBL" id="AP014633">
    <property type="protein sequence ID" value="BAP55413.1"/>
    <property type="molecule type" value="Genomic_DNA"/>
</dbReference>
<proteinExistence type="predicted"/>
<protein>
    <recommendedName>
        <fullName evidence="3">Ribbon-helix-helix protein CopG domain-containing protein</fullName>
    </recommendedName>
</protein>
<evidence type="ECO:0000313" key="1">
    <source>
        <dbReference type="EMBL" id="BAP55413.1"/>
    </source>
</evidence>
<name>A0A090ACG3_9GAMM</name>
<dbReference type="OrthoDB" id="7063287at2"/>
<dbReference type="Proteomes" id="UP000031623">
    <property type="component" value="Chromosome"/>
</dbReference>
<dbReference type="HOGENOM" id="CLU_2588628_0_0_6"/>
<accession>A0A090ACG3</accession>
<evidence type="ECO:0008006" key="3">
    <source>
        <dbReference type="Google" id="ProtNLM"/>
    </source>
</evidence>
<dbReference type="STRING" id="40754.THII_1116"/>
<reference evidence="1 2" key="1">
    <citation type="journal article" date="2014" name="ISME J.">
        <title>Ecophysiology of Thioploca ingrica as revealed by the complete genome sequence supplemented with proteomic evidence.</title>
        <authorList>
            <person name="Kojima H."/>
            <person name="Ogura Y."/>
            <person name="Yamamoto N."/>
            <person name="Togashi T."/>
            <person name="Mori H."/>
            <person name="Watanabe T."/>
            <person name="Nemoto F."/>
            <person name="Kurokawa K."/>
            <person name="Hayashi T."/>
            <person name="Fukui M."/>
        </authorList>
    </citation>
    <scope>NUCLEOTIDE SEQUENCE [LARGE SCALE GENOMIC DNA]</scope>
</reference>
<sequence>MAILIINEIDEGTLAKLQQEAYRREINVNELARQLIQSFLDSYSIIHHDLDKLSGTWTEQEANEFLSVTQDFSLIDKGIW</sequence>